<dbReference type="EMBL" id="LEKV01001111">
    <property type="protein sequence ID" value="KVI08503.1"/>
    <property type="molecule type" value="Genomic_DNA"/>
</dbReference>
<dbReference type="AlphaFoldDB" id="A0A118K542"/>
<protein>
    <submittedName>
        <fullName evidence="1">Uncharacterized protein</fullName>
    </submittedName>
</protein>
<name>A0A118K542_CYNCS</name>
<dbReference type="Proteomes" id="UP000243975">
    <property type="component" value="Unassembled WGS sequence"/>
</dbReference>
<evidence type="ECO:0000313" key="1">
    <source>
        <dbReference type="EMBL" id="KVI08503.1"/>
    </source>
</evidence>
<proteinExistence type="predicted"/>
<evidence type="ECO:0000313" key="2">
    <source>
        <dbReference type="Proteomes" id="UP000243975"/>
    </source>
</evidence>
<dbReference type="Gramene" id="KVI08503">
    <property type="protein sequence ID" value="KVI08503"/>
    <property type="gene ID" value="Ccrd_013125"/>
</dbReference>
<accession>A0A118K542</accession>
<keyword evidence="2" id="KW-1185">Reference proteome</keyword>
<organism evidence="1 2">
    <name type="scientific">Cynara cardunculus var. scolymus</name>
    <name type="common">Globe artichoke</name>
    <name type="synonym">Cynara scolymus</name>
    <dbReference type="NCBI Taxonomy" id="59895"/>
    <lineage>
        <taxon>Eukaryota</taxon>
        <taxon>Viridiplantae</taxon>
        <taxon>Streptophyta</taxon>
        <taxon>Embryophyta</taxon>
        <taxon>Tracheophyta</taxon>
        <taxon>Spermatophyta</taxon>
        <taxon>Magnoliopsida</taxon>
        <taxon>eudicotyledons</taxon>
        <taxon>Gunneridae</taxon>
        <taxon>Pentapetalae</taxon>
        <taxon>asterids</taxon>
        <taxon>campanulids</taxon>
        <taxon>Asterales</taxon>
        <taxon>Asteraceae</taxon>
        <taxon>Carduoideae</taxon>
        <taxon>Cardueae</taxon>
        <taxon>Carduinae</taxon>
        <taxon>Cynara</taxon>
    </lineage>
</organism>
<sequence length="87" mass="10204">MHTVFALFRFRRELGNMSIYSEILGNFTQLEVTMLTKLLQGLMLISKHFMVVLSKDKTTTDSLIREESLKLNGSNIHRITISFMYRF</sequence>
<comment type="caution">
    <text evidence="1">The sequence shown here is derived from an EMBL/GenBank/DDBJ whole genome shotgun (WGS) entry which is preliminary data.</text>
</comment>
<gene>
    <name evidence="1" type="ORF">Ccrd_013125</name>
</gene>
<reference evidence="1 2" key="1">
    <citation type="journal article" date="2016" name="Sci. Rep.">
        <title>The genome sequence of the outbreeding globe artichoke constructed de novo incorporating a phase-aware low-pass sequencing strategy of F1 progeny.</title>
        <authorList>
            <person name="Scaglione D."/>
            <person name="Reyes-Chin-Wo S."/>
            <person name="Acquadro A."/>
            <person name="Froenicke L."/>
            <person name="Portis E."/>
            <person name="Beitel C."/>
            <person name="Tirone M."/>
            <person name="Mauro R."/>
            <person name="Lo Monaco A."/>
            <person name="Mauromicale G."/>
            <person name="Faccioli P."/>
            <person name="Cattivelli L."/>
            <person name="Rieseberg L."/>
            <person name="Michelmore R."/>
            <person name="Lanteri S."/>
        </authorList>
    </citation>
    <scope>NUCLEOTIDE SEQUENCE [LARGE SCALE GENOMIC DNA]</scope>
    <source>
        <strain evidence="1">2C</strain>
    </source>
</reference>